<proteinExistence type="predicted"/>
<dbReference type="AlphaFoldDB" id="A0AAV5QJT2"/>
<evidence type="ECO:0000313" key="3">
    <source>
        <dbReference type="Proteomes" id="UP001360560"/>
    </source>
</evidence>
<dbReference type="Proteomes" id="UP001360560">
    <property type="component" value="Unassembled WGS sequence"/>
</dbReference>
<keyword evidence="3" id="KW-1185">Reference proteome</keyword>
<reference evidence="2 3" key="1">
    <citation type="journal article" date="2023" name="Elife">
        <title>Identification of key yeast species and microbe-microbe interactions impacting larval growth of Drosophila in the wild.</title>
        <authorList>
            <person name="Mure A."/>
            <person name="Sugiura Y."/>
            <person name="Maeda R."/>
            <person name="Honda K."/>
            <person name="Sakurai N."/>
            <person name="Takahashi Y."/>
            <person name="Watada M."/>
            <person name="Katoh T."/>
            <person name="Gotoh A."/>
            <person name="Gotoh Y."/>
            <person name="Taniguchi I."/>
            <person name="Nakamura K."/>
            <person name="Hayashi T."/>
            <person name="Katayama T."/>
            <person name="Uemura T."/>
            <person name="Hattori Y."/>
        </authorList>
    </citation>
    <scope>NUCLEOTIDE SEQUENCE [LARGE SCALE GENOMIC DNA]</scope>
    <source>
        <strain evidence="2 3">SC-9</strain>
    </source>
</reference>
<feature type="compositionally biased region" description="Basic and acidic residues" evidence="1">
    <location>
        <begin position="138"/>
        <end position="152"/>
    </location>
</feature>
<feature type="compositionally biased region" description="Acidic residues" evidence="1">
    <location>
        <begin position="153"/>
        <end position="165"/>
    </location>
</feature>
<dbReference type="RefSeq" id="XP_064851755.1">
    <property type="nucleotide sequence ID" value="XM_064995683.1"/>
</dbReference>
<organism evidence="2 3">
    <name type="scientific">Saccharomycopsis crataegensis</name>
    <dbReference type="NCBI Taxonomy" id="43959"/>
    <lineage>
        <taxon>Eukaryota</taxon>
        <taxon>Fungi</taxon>
        <taxon>Dikarya</taxon>
        <taxon>Ascomycota</taxon>
        <taxon>Saccharomycotina</taxon>
        <taxon>Saccharomycetes</taxon>
        <taxon>Saccharomycopsidaceae</taxon>
        <taxon>Saccharomycopsis</taxon>
    </lineage>
</organism>
<protein>
    <submittedName>
        <fullName evidence="2">Uncharacterized protein</fullName>
    </submittedName>
</protein>
<sequence>MQQKRTSSEEFAIDDENDEEALLYGVPRKKRITEYFKDLSLNNKDGVYSNHISILSATKANGNRQINSTDTPPIENCTPEDREETQDAELMIPSDNGENRKYYISKKFIDPLIILHGKDEADQLQAKKREIFEKIARERKQNRETSDGHNNHEEEENDFDDDGDDLMVIDEGLEVTRRHPRNSFGEKIDNAEIYYGIYLDKNWSVVKYHDPHEVVWNHWEKGLAKPSSSSQDLEDFEMIIDP</sequence>
<evidence type="ECO:0000313" key="2">
    <source>
        <dbReference type="EMBL" id="GMM34755.1"/>
    </source>
</evidence>
<dbReference type="GeneID" id="90072734"/>
<feature type="region of interest" description="Disordered" evidence="1">
    <location>
        <begin position="63"/>
        <end position="85"/>
    </location>
</feature>
<accession>A0AAV5QJT2</accession>
<feature type="region of interest" description="Disordered" evidence="1">
    <location>
        <begin position="138"/>
        <end position="165"/>
    </location>
</feature>
<comment type="caution">
    <text evidence="2">The sequence shown here is derived from an EMBL/GenBank/DDBJ whole genome shotgun (WGS) entry which is preliminary data.</text>
</comment>
<name>A0AAV5QJT2_9ASCO</name>
<evidence type="ECO:0000256" key="1">
    <source>
        <dbReference type="SAM" id="MobiDB-lite"/>
    </source>
</evidence>
<gene>
    <name evidence="2" type="ORF">DASC09_020800</name>
</gene>
<dbReference type="EMBL" id="BTFZ01000003">
    <property type="protein sequence ID" value="GMM34755.1"/>
    <property type="molecule type" value="Genomic_DNA"/>
</dbReference>